<dbReference type="Proteomes" id="UP000029833">
    <property type="component" value="Unassembled WGS sequence"/>
</dbReference>
<keyword evidence="3" id="KW-1185">Reference proteome</keyword>
<feature type="domain" description="Thioredoxin" evidence="1">
    <location>
        <begin position="1"/>
        <end position="111"/>
    </location>
</feature>
<gene>
    <name evidence="2" type="ORF">Q760_07445</name>
</gene>
<dbReference type="InterPro" id="IPR013766">
    <property type="entry name" value="Thioredoxin_domain"/>
</dbReference>
<accession>A0A0A0B339</accession>
<protein>
    <recommendedName>
        <fullName evidence="1">Thioredoxin domain-containing protein</fullName>
    </recommendedName>
</protein>
<sequence>MDLMTPAGAEHPVVAELGITPGTAATFVQLSSRFCRPCRAAHQVLERVAATTPGVVHVDVDVSDHLALGERLDVRATPTVLVLDADGVERARVVGAPTFAQARAAVAALSTR</sequence>
<dbReference type="CDD" id="cd02947">
    <property type="entry name" value="TRX_family"/>
    <property type="match status" value="1"/>
</dbReference>
<dbReference type="AlphaFoldDB" id="A0A0A0B339"/>
<dbReference type="STRING" id="1408250.Q760_07445"/>
<dbReference type="SUPFAM" id="SSF52833">
    <property type="entry name" value="Thioredoxin-like"/>
    <property type="match status" value="1"/>
</dbReference>
<proteinExistence type="predicted"/>
<dbReference type="Gene3D" id="3.40.30.10">
    <property type="entry name" value="Glutaredoxin"/>
    <property type="match status" value="1"/>
</dbReference>
<comment type="caution">
    <text evidence="2">The sequence shown here is derived from an EMBL/GenBank/DDBJ whole genome shotgun (WGS) entry which is preliminary data.</text>
</comment>
<dbReference type="Pfam" id="PF00085">
    <property type="entry name" value="Thioredoxin"/>
    <property type="match status" value="1"/>
</dbReference>
<organism evidence="2 3">
    <name type="scientific">Cellulomonas cellasea DSM 20118</name>
    <dbReference type="NCBI Taxonomy" id="1408250"/>
    <lineage>
        <taxon>Bacteria</taxon>
        <taxon>Bacillati</taxon>
        <taxon>Actinomycetota</taxon>
        <taxon>Actinomycetes</taxon>
        <taxon>Micrococcales</taxon>
        <taxon>Cellulomonadaceae</taxon>
        <taxon>Cellulomonas</taxon>
    </lineage>
</organism>
<evidence type="ECO:0000259" key="1">
    <source>
        <dbReference type="PROSITE" id="PS51352"/>
    </source>
</evidence>
<name>A0A0A0B339_9CELL</name>
<dbReference type="InterPro" id="IPR036249">
    <property type="entry name" value="Thioredoxin-like_sf"/>
</dbReference>
<evidence type="ECO:0000313" key="3">
    <source>
        <dbReference type="Proteomes" id="UP000029833"/>
    </source>
</evidence>
<dbReference type="EMBL" id="AXNT01000188">
    <property type="protein sequence ID" value="KGM00592.1"/>
    <property type="molecule type" value="Genomic_DNA"/>
</dbReference>
<evidence type="ECO:0000313" key="2">
    <source>
        <dbReference type="EMBL" id="KGM00592.1"/>
    </source>
</evidence>
<dbReference type="PROSITE" id="PS51352">
    <property type="entry name" value="THIOREDOXIN_2"/>
    <property type="match status" value="1"/>
</dbReference>
<reference evidence="2 3" key="1">
    <citation type="submission" date="2013-10" db="EMBL/GenBank/DDBJ databases">
        <authorList>
            <person name="Wang G."/>
            <person name="Zhuang W."/>
        </authorList>
    </citation>
    <scope>NUCLEOTIDE SEQUENCE [LARGE SCALE GENOMIC DNA]</scope>
    <source>
        <strain evidence="2 3">DSM 20118</strain>
    </source>
</reference>